<proteinExistence type="predicted"/>
<sequence>MANRTQQRETTRPYSQRGGWHYWQRPSGKNAAGTKRRPAPGEHIIFSLFRVPASS</sequence>
<protein>
    <submittedName>
        <fullName evidence="2">Uncharacterized protein</fullName>
    </submittedName>
</protein>
<organism evidence="2 3">
    <name type="scientific">Phtheirospermum japonicum</name>
    <dbReference type="NCBI Taxonomy" id="374723"/>
    <lineage>
        <taxon>Eukaryota</taxon>
        <taxon>Viridiplantae</taxon>
        <taxon>Streptophyta</taxon>
        <taxon>Embryophyta</taxon>
        <taxon>Tracheophyta</taxon>
        <taxon>Spermatophyta</taxon>
        <taxon>Magnoliopsida</taxon>
        <taxon>eudicotyledons</taxon>
        <taxon>Gunneridae</taxon>
        <taxon>Pentapetalae</taxon>
        <taxon>asterids</taxon>
        <taxon>lamiids</taxon>
        <taxon>Lamiales</taxon>
        <taxon>Orobanchaceae</taxon>
        <taxon>Orobanchaceae incertae sedis</taxon>
        <taxon>Phtheirospermum</taxon>
    </lineage>
</organism>
<evidence type="ECO:0000256" key="1">
    <source>
        <dbReference type="SAM" id="MobiDB-lite"/>
    </source>
</evidence>
<gene>
    <name evidence="2" type="ORF">PHJA_001702600</name>
</gene>
<feature type="region of interest" description="Disordered" evidence="1">
    <location>
        <begin position="1"/>
        <end position="39"/>
    </location>
</feature>
<comment type="caution">
    <text evidence="2">The sequence shown here is derived from an EMBL/GenBank/DDBJ whole genome shotgun (WGS) entry which is preliminary data.</text>
</comment>
<accession>A0A830CIA7</accession>
<dbReference type="OrthoDB" id="1734963at2759"/>
<evidence type="ECO:0000313" key="3">
    <source>
        <dbReference type="Proteomes" id="UP000653305"/>
    </source>
</evidence>
<name>A0A830CIA7_9LAMI</name>
<reference evidence="2" key="1">
    <citation type="submission" date="2020-07" db="EMBL/GenBank/DDBJ databases">
        <title>Ethylene signaling mediates host invasion by parasitic plants.</title>
        <authorList>
            <person name="Yoshida S."/>
        </authorList>
    </citation>
    <scope>NUCLEOTIDE SEQUENCE</scope>
    <source>
        <strain evidence="2">Okayama</strain>
    </source>
</reference>
<dbReference type="Proteomes" id="UP000653305">
    <property type="component" value="Unassembled WGS sequence"/>
</dbReference>
<feature type="compositionally biased region" description="Basic and acidic residues" evidence="1">
    <location>
        <begin position="1"/>
        <end position="11"/>
    </location>
</feature>
<dbReference type="AlphaFoldDB" id="A0A830CIA7"/>
<dbReference type="EMBL" id="BMAC01000398">
    <property type="protein sequence ID" value="GFP95583.1"/>
    <property type="molecule type" value="Genomic_DNA"/>
</dbReference>
<keyword evidence="3" id="KW-1185">Reference proteome</keyword>
<evidence type="ECO:0000313" key="2">
    <source>
        <dbReference type="EMBL" id="GFP95583.1"/>
    </source>
</evidence>